<dbReference type="Proteomes" id="UP000324222">
    <property type="component" value="Unassembled WGS sequence"/>
</dbReference>
<evidence type="ECO:0000313" key="2">
    <source>
        <dbReference type="Proteomes" id="UP000324222"/>
    </source>
</evidence>
<accession>A0A5B7INH7</accession>
<dbReference type="EMBL" id="VSRR010062902">
    <property type="protein sequence ID" value="MPC83599.1"/>
    <property type="molecule type" value="Genomic_DNA"/>
</dbReference>
<keyword evidence="2" id="KW-1185">Reference proteome</keyword>
<protein>
    <submittedName>
        <fullName evidence="1">Uncharacterized protein</fullName>
    </submittedName>
</protein>
<name>A0A5B7INH7_PORTR</name>
<organism evidence="1 2">
    <name type="scientific">Portunus trituberculatus</name>
    <name type="common">Swimming crab</name>
    <name type="synonym">Neptunus trituberculatus</name>
    <dbReference type="NCBI Taxonomy" id="210409"/>
    <lineage>
        <taxon>Eukaryota</taxon>
        <taxon>Metazoa</taxon>
        <taxon>Ecdysozoa</taxon>
        <taxon>Arthropoda</taxon>
        <taxon>Crustacea</taxon>
        <taxon>Multicrustacea</taxon>
        <taxon>Malacostraca</taxon>
        <taxon>Eumalacostraca</taxon>
        <taxon>Eucarida</taxon>
        <taxon>Decapoda</taxon>
        <taxon>Pleocyemata</taxon>
        <taxon>Brachyura</taxon>
        <taxon>Eubrachyura</taxon>
        <taxon>Portunoidea</taxon>
        <taxon>Portunidae</taxon>
        <taxon>Portuninae</taxon>
        <taxon>Portunus</taxon>
    </lineage>
</organism>
<evidence type="ECO:0000313" key="1">
    <source>
        <dbReference type="EMBL" id="MPC83599.1"/>
    </source>
</evidence>
<sequence>MAAPITRRLRGVRIVEWCRAASNDVVKNNGVAFTAPASMNRLSRLLVAAARSQHTHSSVSTVVLAKGNRFCAHKFLRGIAYLQGELRQGCLAGAAATQVVVDIPHQM</sequence>
<reference evidence="1 2" key="1">
    <citation type="submission" date="2019-05" db="EMBL/GenBank/DDBJ databases">
        <title>Another draft genome of Portunus trituberculatus and its Hox gene families provides insights of decapod evolution.</title>
        <authorList>
            <person name="Jeong J.-H."/>
            <person name="Song I."/>
            <person name="Kim S."/>
            <person name="Choi T."/>
            <person name="Kim D."/>
            <person name="Ryu S."/>
            <person name="Kim W."/>
        </authorList>
    </citation>
    <scope>NUCLEOTIDE SEQUENCE [LARGE SCALE GENOMIC DNA]</scope>
    <source>
        <tissue evidence="1">Muscle</tissue>
    </source>
</reference>
<proteinExistence type="predicted"/>
<comment type="caution">
    <text evidence="1">The sequence shown here is derived from an EMBL/GenBank/DDBJ whole genome shotgun (WGS) entry which is preliminary data.</text>
</comment>
<dbReference type="AlphaFoldDB" id="A0A5B7INH7"/>
<gene>
    <name evidence="1" type="ORF">E2C01_078311</name>
</gene>